<sequence>MAIANLTVANPVIPQPDHSWLDKLAGNLQTLATNAGAGKIITEDLAARGLAPAPASGGGFLGKLLGGGNQQQPQTAFTGPVTSQQIPGQPAISGRADLQGDTYKPFIETVRAGGLTNPYGLAAVASTGKAESGWSAKNANRTWSDPSESGQPGTAGGIMSWRGPRYQALAATGDLSPEGQARFFLQEDPNLIQALNNAGSVEEAQQLMNRAWAFAGHDRPDGEAARRMAMAQNYYANEFRNAPSNAGAAAIEAIAPLEQGDTSGNETAYVDPMVRVEPRADAAPYTMASPTAPGQQSGAPMQVADSSGRVISQPQSQPTIPVNADLIRRMVQNPITRERGLALWQQATEGRKMGFDFMLGQNGDLIRTDNQGGASVVGNFAKPDRQGLVNAGNGVLYDPNSKEWITSPNAGQQFRQATPEEATKYGAQAGQFGPDGKFYPINPPSGTSLQVDPTTGAVTFNQGAGVKPLTEGQSKDTVYSTRATAAMPLLNKHEGALLSLGETLANGIPLNLGNYAQTEEFQLARDAGKDFLASILRKDTGAAVTKSEEDLYGRIFLPQPGDKAATVDAKRQRRALAVEAIKAGMPPQAIANMGRALENAPGYESGPTPPVPPAPPAPPQAPAANSTAPRARNPRTGAIIELRNGKWEEVR</sequence>
<comment type="caution">
    <text evidence="2">The sequence shown here is derived from an EMBL/GenBank/DDBJ whole genome shotgun (WGS) entry which is preliminary data.</text>
</comment>
<feature type="region of interest" description="Disordered" evidence="1">
    <location>
        <begin position="136"/>
        <end position="158"/>
    </location>
</feature>
<feature type="compositionally biased region" description="Polar residues" evidence="1">
    <location>
        <begin position="70"/>
        <end position="87"/>
    </location>
</feature>
<reference evidence="2 3" key="1">
    <citation type="submission" date="2024-06" db="EMBL/GenBank/DDBJ databases">
        <title>Genome sequencing of Agrobacterium spp. from tobacco in Serbia.</title>
        <authorList>
            <person name="Ilicic R.J."/>
            <person name="Studholme D.J."/>
            <person name="Jelusic A."/>
            <person name="Barac G."/>
            <person name="Bagi F."/>
            <person name="Popovic Milovanovic T."/>
        </authorList>
    </citation>
    <scope>NUCLEOTIDE SEQUENCE [LARGE SCALE GENOMIC DNA]</scope>
    <source>
        <strain evidence="2 3">DA1</strain>
    </source>
</reference>
<evidence type="ECO:0000313" key="3">
    <source>
        <dbReference type="Proteomes" id="UP001438189"/>
    </source>
</evidence>
<dbReference type="Proteomes" id="UP001438189">
    <property type="component" value="Unassembled WGS sequence"/>
</dbReference>
<protein>
    <recommendedName>
        <fullName evidence="4">Phage tail lysozyme domain-containing protein</fullName>
    </recommendedName>
</protein>
<dbReference type="RefSeq" id="WP_353574326.1">
    <property type="nucleotide sequence ID" value="NZ_JBETME010000007.1"/>
</dbReference>
<feature type="compositionally biased region" description="Polar residues" evidence="1">
    <location>
        <begin position="136"/>
        <end position="152"/>
    </location>
</feature>
<evidence type="ECO:0000313" key="2">
    <source>
        <dbReference type="EMBL" id="MES4992109.1"/>
    </source>
</evidence>
<organism evidence="2 3">
    <name type="scientific">Agrobacterium radiobacter</name>
    <dbReference type="NCBI Taxonomy" id="362"/>
    <lineage>
        <taxon>Bacteria</taxon>
        <taxon>Pseudomonadati</taxon>
        <taxon>Pseudomonadota</taxon>
        <taxon>Alphaproteobacteria</taxon>
        <taxon>Hyphomicrobiales</taxon>
        <taxon>Rhizobiaceae</taxon>
        <taxon>Rhizobium/Agrobacterium group</taxon>
        <taxon>Agrobacterium</taxon>
        <taxon>Agrobacterium tumefaciens complex</taxon>
    </lineage>
</organism>
<name>A0ABD5LLV2_AGRRD</name>
<feature type="compositionally biased region" description="Pro residues" evidence="1">
    <location>
        <begin position="607"/>
        <end position="621"/>
    </location>
</feature>
<evidence type="ECO:0000256" key="1">
    <source>
        <dbReference type="SAM" id="MobiDB-lite"/>
    </source>
</evidence>
<feature type="region of interest" description="Disordered" evidence="1">
    <location>
        <begin position="66"/>
        <end position="97"/>
    </location>
</feature>
<dbReference type="AlphaFoldDB" id="A0ABD5LLV2"/>
<proteinExistence type="predicted"/>
<evidence type="ECO:0008006" key="4">
    <source>
        <dbReference type="Google" id="ProtNLM"/>
    </source>
</evidence>
<feature type="region of interest" description="Disordered" evidence="1">
    <location>
        <begin position="598"/>
        <end position="651"/>
    </location>
</feature>
<dbReference type="EMBL" id="JBETME010000007">
    <property type="protein sequence ID" value="MES4992109.1"/>
    <property type="molecule type" value="Genomic_DNA"/>
</dbReference>
<accession>A0ABD5LLV2</accession>
<gene>
    <name evidence="2" type="ORF">ABVB70_17345</name>
</gene>